<organism evidence="1 2">
    <name type="scientific">Rhynchophorus ferrugineus</name>
    <name type="common">Red palm weevil</name>
    <name type="synonym">Curculio ferrugineus</name>
    <dbReference type="NCBI Taxonomy" id="354439"/>
    <lineage>
        <taxon>Eukaryota</taxon>
        <taxon>Metazoa</taxon>
        <taxon>Ecdysozoa</taxon>
        <taxon>Arthropoda</taxon>
        <taxon>Hexapoda</taxon>
        <taxon>Insecta</taxon>
        <taxon>Pterygota</taxon>
        <taxon>Neoptera</taxon>
        <taxon>Endopterygota</taxon>
        <taxon>Coleoptera</taxon>
        <taxon>Polyphaga</taxon>
        <taxon>Cucujiformia</taxon>
        <taxon>Curculionidae</taxon>
        <taxon>Dryophthorinae</taxon>
        <taxon>Rhynchophorus</taxon>
    </lineage>
</organism>
<comment type="caution">
    <text evidence="1">The sequence shown here is derived from an EMBL/GenBank/DDBJ whole genome shotgun (WGS) entry which is preliminary data.</text>
</comment>
<gene>
    <name evidence="1" type="ORF">GWI33_010786</name>
</gene>
<accession>A0A834ILL0</accession>
<feature type="non-terminal residue" evidence="1">
    <location>
        <position position="368"/>
    </location>
</feature>
<keyword evidence="2" id="KW-1185">Reference proteome</keyword>
<sequence>MTPTPLEMCEEEEFGGEAYFNLSDKDNEISNNDPNVDIQYYYSEEDALAGVSGTEIPKDTPFLSGTTVVYVRVSTQPHIESESCSVVLPLDIIVNEKPQMNEIETYLICEENATGFHQFNLHDKDSEILGNRAAEDYIIKYYGSEADAEADTNPIAYNYTNTVAWEQEIWVRLERVDTGCYNVRSLILRIEERVFAYPPESVEYCDIDGVNDGMTTVDLTLMDEEIKLVQNVPNAQLGVNYYAGESDYANGIVIPDPSNYTTTSVPQVIVAEVYQIITNDEGQIEQGQCRATVTFTLTILDAPEMHDIEDGYVCIDYRSGDRIGYLMDTGLSEEDYNFEWRRGVQVISGATGSTYEATQGGTYVVIAT</sequence>
<dbReference type="EMBL" id="JAACXV010008000">
    <property type="protein sequence ID" value="KAF7276237.1"/>
    <property type="molecule type" value="Genomic_DNA"/>
</dbReference>
<evidence type="ECO:0000313" key="1">
    <source>
        <dbReference type="EMBL" id="KAF7276237.1"/>
    </source>
</evidence>
<protein>
    <submittedName>
        <fullName evidence="1">Uncharacterized protein</fullName>
    </submittedName>
</protein>
<name>A0A834ILL0_RHYFE</name>
<proteinExistence type="predicted"/>
<evidence type="ECO:0000313" key="2">
    <source>
        <dbReference type="Proteomes" id="UP000625711"/>
    </source>
</evidence>
<reference evidence="1" key="1">
    <citation type="submission" date="2020-08" db="EMBL/GenBank/DDBJ databases">
        <title>Genome sequencing and assembly of the red palm weevil Rhynchophorus ferrugineus.</title>
        <authorList>
            <person name="Dias G.B."/>
            <person name="Bergman C.M."/>
            <person name="Manee M."/>
        </authorList>
    </citation>
    <scope>NUCLEOTIDE SEQUENCE</scope>
    <source>
        <strain evidence="1">AA-2017</strain>
        <tissue evidence="1">Whole larva</tissue>
    </source>
</reference>
<dbReference type="Proteomes" id="UP000625711">
    <property type="component" value="Unassembled WGS sequence"/>
</dbReference>
<dbReference type="AlphaFoldDB" id="A0A834ILL0"/>